<gene>
    <name evidence="6" type="primary">dksA</name>
    <name evidence="6" type="ORF">GCM10009560_18780</name>
</gene>
<evidence type="ECO:0000313" key="7">
    <source>
        <dbReference type="Proteomes" id="UP001501578"/>
    </source>
</evidence>
<keyword evidence="2" id="KW-0863">Zinc-finger</keyword>
<keyword evidence="7" id="KW-1185">Reference proteome</keyword>
<feature type="zinc finger region" description="dksA C4-type" evidence="4">
    <location>
        <begin position="79"/>
        <end position="103"/>
    </location>
</feature>
<evidence type="ECO:0000313" key="6">
    <source>
        <dbReference type="EMBL" id="GAA0920506.1"/>
    </source>
</evidence>
<dbReference type="RefSeq" id="WP_343949339.1">
    <property type="nucleotide sequence ID" value="NZ_BAAAHQ010000008.1"/>
</dbReference>
<proteinExistence type="predicted"/>
<dbReference type="Gene3D" id="1.20.120.910">
    <property type="entry name" value="DksA, coiled-coil domain"/>
    <property type="match status" value="1"/>
</dbReference>
<dbReference type="PROSITE" id="PS51128">
    <property type="entry name" value="ZF_DKSA_2"/>
    <property type="match status" value="1"/>
</dbReference>
<evidence type="ECO:0000259" key="5">
    <source>
        <dbReference type="Pfam" id="PF01258"/>
    </source>
</evidence>
<accession>A0ABP3ZE85</accession>
<evidence type="ECO:0000256" key="2">
    <source>
        <dbReference type="ARBA" id="ARBA00022771"/>
    </source>
</evidence>
<protein>
    <submittedName>
        <fullName evidence="6">RNA polymerase-binding protein DksA</fullName>
    </submittedName>
</protein>
<dbReference type="Pfam" id="PF01258">
    <property type="entry name" value="zf-dskA_traR"/>
    <property type="match status" value="1"/>
</dbReference>
<evidence type="ECO:0000256" key="4">
    <source>
        <dbReference type="PROSITE-ProRule" id="PRU00510"/>
    </source>
</evidence>
<evidence type="ECO:0000256" key="1">
    <source>
        <dbReference type="ARBA" id="ARBA00022723"/>
    </source>
</evidence>
<dbReference type="PANTHER" id="PTHR33823:SF2">
    <property type="entry name" value="RNA POLYMERASE-BINDING TRANSCRIPTION FACTOR DKSA"/>
    <property type="match status" value="1"/>
</dbReference>
<comment type="caution">
    <text evidence="6">The sequence shown here is derived from an EMBL/GenBank/DDBJ whole genome shotgun (WGS) entry which is preliminary data.</text>
</comment>
<keyword evidence="3" id="KW-0862">Zinc</keyword>
<feature type="domain" description="Zinc finger DksA/TraR C4-type" evidence="5">
    <location>
        <begin position="74"/>
        <end position="109"/>
    </location>
</feature>
<reference evidence="7" key="1">
    <citation type="journal article" date="2019" name="Int. J. Syst. Evol. Microbiol.">
        <title>The Global Catalogue of Microorganisms (GCM) 10K type strain sequencing project: providing services to taxonomists for standard genome sequencing and annotation.</title>
        <authorList>
            <consortium name="The Broad Institute Genomics Platform"/>
            <consortium name="The Broad Institute Genome Sequencing Center for Infectious Disease"/>
            <person name="Wu L."/>
            <person name="Ma J."/>
        </authorList>
    </citation>
    <scope>NUCLEOTIDE SEQUENCE [LARGE SCALE GENOMIC DNA]</scope>
    <source>
        <strain evidence="7">JCM 11136</strain>
    </source>
</reference>
<dbReference type="SUPFAM" id="SSF57716">
    <property type="entry name" value="Glucocorticoid receptor-like (DNA-binding domain)"/>
    <property type="match status" value="1"/>
</dbReference>
<keyword evidence="1" id="KW-0479">Metal-binding</keyword>
<name>A0ABP3ZE85_9ACTN</name>
<dbReference type="Proteomes" id="UP001501578">
    <property type="component" value="Unassembled WGS sequence"/>
</dbReference>
<dbReference type="PANTHER" id="PTHR33823">
    <property type="entry name" value="RNA POLYMERASE-BINDING TRANSCRIPTION FACTOR DKSA-RELATED"/>
    <property type="match status" value="1"/>
</dbReference>
<sequence>MDSATAARDRLKTMLAEIDRSIGILAGEPVAVRDRSSADAGSDLTDADRVQAMVTAASAHRRAVVEALGRVDDGTYGECVDCRKPVPEGRLEARPEAARCVQCQSRKERRR</sequence>
<organism evidence="6 7">
    <name type="scientific">Nonomuraea longicatena</name>
    <dbReference type="NCBI Taxonomy" id="83682"/>
    <lineage>
        <taxon>Bacteria</taxon>
        <taxon>Bacillati</taxon>
        <taxon>Actinomycetota</taxon>
        <taxon>Actinomycetes</taxon>
        <taxon>Streptosporangiales</taxon>
        <taxon>Streptosporangiaceae</taxon>
        <taxon>Nonomuraea</taxon>
    </lineage>
</organism>
<evidence type="ECO:0000256" key="3">
    <source>
        <dbReference type="ARBA" id="ARBA00022833"/>
    </source>
</evidence>
<dbReference type="InterPro" id="IPR000962">
    <property type="entry name" value="Znf_DskA_TraR"/>
</dbReference>
<dbReference type="EMBL" id="BAAAHQ010000008">
    <property type="protein sequence ID" value="GAA0920506.1"/>
    <property type="molecule type" value="Genomic_DNA"/>
</dbReference>